<dbReference type="InterPro" id="IPR006311">
    <property type="entry name" value="TAT_signal"/>
</dbReference>
<dbReference type="InterPro" id="IPR042100">
    <property type="entry name" value="Bug_dom1"/>
</dbReference>
<evidence type="ECO:0000256" key="1">
    <source>
        <dbReference type="ARBA" id="ARBA00006987"/>
    </source>
</evidence>
<evidence type="ECO:0008006" key="4">
    <source>
        <dbReference type="Google" id="ProtNLM"/>
    </source>
</evidence>
<dbReference type="EMBL" id="LR743508">
    <property type="protein sequence ID" value="CAA2109790.1"/>
    <property type="molecule type" value="Genomic_DNA"/>
</dbReference>
<dbReference type="PANTHER" id="PTHR42928:SF5">
    <property type="entry name" value="BLR1237 PROTEIN"/>
    <property type="match status" value="1"/>
</dbReference>
<keyword evidence="2" id="KW-0732">Signal</keyword>
<feature type="chain" id="PRO_5025512679" description="ABC transporter substrate-binding protein" evidence="2">
    <location>
        <begin position="30"/>
        <end position="330"/>
    </location>
</feature>
<dbReference type="PIRSF" id="PIRSF017082">
    <property type="entry name" value="YflP"/>
    <property type="match status" value="1"/>
</dbReference>
<reference evidence="3" key="1">
    <citation type="submission" date="2019-12" db="EMBL/GenBank/DDBJ databases">
        <authorList>
            <person name="Cremers G."/>
        </authorList>
    </citation>
    <scope>NUCLEOTIDE SEQUENCE</scope>
    <source>
        <strain evidence="3">Vvax</strain>
    </source>
</reference>
<accession>A0A679JTV6</accession>
<protein>
    <recommendedName>
        <fullName evidence="4">ABC transporter substrate-binding protein</fullName>
    </recommendedName>
</protein>
<dbReference type="RefSeq" id="WP_339093818.1">
    <property type="nucleotide sequence ID" value="NZ_LR743508.1"/>
</dbReference>
<comment type="similarity">
    <text evidence="1">Belongs to the UPF0065 (bug) family.</text>
</comment>
<dbReference type="InterPro" id="IPR005064">
    <property type="entry name" value="BUG"/>
</dbReference>
<organism evidence="3">
    <name type="scientific">Variovorax paradoxus</name>
    <dbReference type="NCBI Taxonomy" id="34073"/>
    <lineage>
        <taxon>Bacteria</taxon>
        <taxon>Pseudomonadati</taxon>
        <taxon>Pseudomonadota</taxon>
        <taxon>Betaproteobacteria</taxon>
        <taxon>Burkholderiales</taxon>
        <taxon>Comamonadaceae</taxon>
        <taxon>Variovorax</taxon>
    </lineage>
</organism>
<dbReference type="PROSITE" id="PS51318">
    <property type="entry name" value="TAT"/>
    <property type="match status" value="1"/>
</dbReference>
<name>A0A679JTV6_VARPD</name>
<dbReference type="Pfam" id="PF03401">
    <property type="entry name" value="TctC"/>
    <property type="match status" value="1"/>
</dbReference>
<dbReference type="Gene3D" id="3.40.190.150">
    <property type="entry name" value="Bordetella uptake gene, domain 1"/>
    <property type="match status" value="1"/>
</dbReference>
<dbReference type="PANTHER" id="PTHR42928">
    <property type="entry name" value="TRICARBOXYLATE-BINDING PROTEIN"/>
    <property type="match status" value="1"/>
</dbReference>
<feature type="signal peptide" evidence="2">
    <location>
        <begin position="1"/>
        <end position="29"/>
    </location>
</feature>
<dbReference type="SUPFAM" id="SSF53850">
    <property type="entry name" value="Periplasmic binding protein-like II"/>
    <property type="match status" value="1"/>
</dbReference>
<evidence type="ECO:0000313" key="3">
    <source>
        <dbReference type="EMBL" id="CAA2109790.1"/>
    </source>
</evidence>
<evidence type="ECO:0000256" key="2">
    <source>
        <dbReference type="SAM" id="SignalP"/>
    </source>
</evidence>
<gene>
    <name evidence="3" type="ORF">VVAX_06062</name>
</gene>
<dbReference type="Gene3D" id="3.40.190.10">
    <property type="entry name" value="Periplasmic binding protein-like II"/>
    <property type="match status" value="1"/>
</dbReference>
<dbReference type="AlphaFoldDB" id="A0A679JTV6"/>
<proteinExistence type="inferred from homology"/>
<sequence>METSPLSRRTFARLALTVPAAGWLLPALAQNAGAPGKLLVGYPAGGTLDTTARQLAEAWRKQGRAYIVDNRVGAAGRIASSLLKRERPDASTLLCTQTSAFTIYPHVYARLLYDPVADFVPVSPVVTATCALALSSAVPATVKNLHDYAAWVRSAPGNATYASPAAGSLAHFLGYQFSEAGGLKLQHVGYRGSAPAMQDLVGAQIPAYFGFVADFLPYLQQGRIRILGVSGEKRSRFMPGVPTFAEQGFAGLRGGETYGVFAPPGTPEATVQALHEAIVAASKDRALLTAFEQVGLEATTLAPRDYAALIQRERETWGPVVRASGFRSEE</sequence>